<dbReference type="RefSeq" id="WP_055238860.1">
    <property type="nucleotide sequence ID" value="NZ_CYXM01000034.1"/>
</dbReference>
<evidence type="ECO:0000313" key="2">
    <source>
        <dbReference type="EMBL" id="CUN30312.1"/>
    </source>
</evidence>
<evidence type="ECO:0000256" key="1">
    <source>
        <dbReference type="SAM" id="MobiDB-lite"/>
    </source>
</evidence>
<reference evidence="2 3" key="1">
    <citation type="submission" date="2015-09" db="EMBL/GenBank/DDBJ databases">
        <authorList>
            <consortium name="Pathogen Informatics"/>
        </authorList>
    </citation>
    <scope>NUCLEOTIDE SEQUENCE [LARGE SCALE GENOMIC DNA]</scope>
    <source>
        <strain evidence="2 3">2789STDY5834968</strain>
    </source>
</reference>
<dbReference type="InterPro" id="IPR053842">
    <property type="entry name" value="NikA-like"/>
</dbReference>
<evidence type="ECO:0000313" key="3">
    <source>
        <dbReference type="Proteomes" id="UP000095673"/>
    </source>
</evidence>
<sequence>MPGVHKNKTIAFRPEEWERIIIEEKAALSGMSKKDFIAKSCIYSNICVVGSKVNIKKILDTIQEMKYSLTEISSSISAGDFPLSEETFTEMSLRYVSLCSIIIDILDGASYLFDKKPPFRGSVLEREEHLKQLLESIGNPVKDGTPIQDGSIMGQKKCDGGDETQ</sequence>
<dbReference type="Proteomes" id="UP000095673">
    <property type="component" value="Unassembled WGS sequence"/>
</dbReference>
<accession>A0A173VST6</accession>
<feature type="compositionally biased region" description="Basic and acidic residues" evidence="1">
    <location>
        <begin position="156"/>
        <end position="165"/>
    </location>
</feature>
<dbReference type="AlphaFoldDB" id="A0A173VST6"/>
<organism evidence="2 3">
    <name type="scientific">Agathobacter rectalis</name>
    <dbReference type="NCBI Taxonomy" id="39491"/>
    <lineage>
        <taxon>Bacteria</taxon>
        <taxon>Bacillati</taxon>
        <taxon>Bacillota</taxon>
        <taxon>Clostridia</taxon>
        <taxon>Lachnospirales</taxon>
        <taxon>Lachnospiraceae</taxon>
        <taxon>Agathobacter</taxon>
    </lineage>
</organism>
<proteinExistence type="predicted"/>
<name>A0A173VST6_9FIRM</name>
<feature type="region of interest" description="Disordered" evidence="1">
    <location>
        <begin position="140"/>
        <end position="165"/>
    </location>
</feature>
<dbReference type="EMBL" id="CYXM01000034">
    <property type="protein sequence ID" value="CUN30312.1"/>
    <property type="molecule type" value="Genomic_DNA"/>
</dbReference>
<protein>
    <submittedName>
        <fullName evidence="2">Uncharacterized protein</fullName>
    </submittedName>
</protein>
<dbReference type="Pfam" id="PF21983">
    <property type="entry name" value="NikA-like"/>
    <property type="match status" value="1"/>
</dbReference>
<dbReference type="OrthoDB" id="9788022at2"/>
<gene>
    <name evidence="2" type="ORF">ERS852580_03527</name>
</gene>